<dbReference type="PANTHER" id="PTHR11475:SF143">
    <property type="entry name" value="PUTATIVE-RELATED"/>
    <property type="match status" value="1"/>
</dbReference>
<dbReference type="InterPro" id="IPR010255">
    <property type="entry name" value="Haem_peroxidase_sf"/>
</dbReference>
<feature type="signal peptide" evidence="2">
    <location>
        <begin position="1"/>
        <end position="19"/>
    </location>
</feature>
<dbReference type="Gene3D" id="1.10.640.10">
    <property type="entry name" value="Haem peroxidase domain superfamily, animal type"/>
    <property type="match status" value="3"/>
</dbReference>
<keyword evidence="4" id="KW-1185">Reference proteome</keyword>
<dbReference type="PANTHER" id="PTHR11475">
    <property type="entry name" value="OXIDASE/PEROXIDASE"/>
    <property type="match status" value="1"/>
</dbReference>
<dbReference type="InterPro" id="IPR019791">
    <property type="entry name" value="Haem_peroxidase_animal"/>
</dbReference>
<dbReference type="PROSITE" id="PS50292">
    <property type="entry name" value="PEROXIDASE_3"/>
    <property type="match status" value="2"/>
</dbReference>
<dbReference type="Pfam" id="PF03098">
    <property type="entry name" value="An_peroxidase"/>
    <property type="match status" value="5"/>
</dbReference>
<gene>
    <name evidence="3" type="ORF">LARSCL_LOCUS15631</name>
</gene>
<sequence>MKLWFSACIVIIGFSCFEADNMPSKKRCKMNVYAKKFRVGYENHFRRATVNTIFFDAETETKDNVINVGRIYNYQPPPHESELCKEDFGEESSENEVDLHYKSFPGAYSGSSSGGIPDLDQDEYDDQDCSIHDKIILGGSSNSAYNPNGFTDCQPSQPIECDPNYRYRTMNGTCNNLLHPLWGARNQCFRRYYQARYTESVVDSLTDGGKAFVFPTTYNDSNLHLVLSLSAVYFSMVSDSGPGQNVSCTFKREQTELNDSLVETIGARFGDFRKSVTGASLPQPRQLSLNIFQNRHRPTEDLTFMFTIYGQTVAHDISLSDFERLPDGASGNCCTQGNENDTACINIQVSADDPFYYQFGVTCLNMFRTLACTACNTNKRQQISGQTAAMDASIVYGPDDNVARELRTNDGTEFDLWVQRGSGGTRYNPFVEYGVWNEFSTVAFRLHSMIATDVGALNLQFRNLYSNPALLWQGHLGEILNGVCTVPSEKYDRYDVYDITDFLFQRSGSPYGSDLASLDIQRGRDHGIAPYVYYIYNCSGGDVTIQSFDDLAYNGIISQDDVALLKENYTNVQDVDLYVGLQLEYHSRGAKVGPTAACIIARQFYTLKYGDRFYFEHTGEAGSFTAAGFRNNGPWFSACIVIIGFSCFEADNRSSKQKCKTNVYAKKFREESSENEVDLDYMSFPDTYSGSGSGEIPVFDQDEYDYQDCNIHDKMILGGPSNSGYNPNGFTDCQPSQPIECDPNYRYRTMNGTCNNLLHPLWGAANQCFRRYYQAHYTDSGPGQNASCTFKREQTELNDSLVETIRARFDDFRKSVTGAALPQPRQLSLNIFQNRHRPTEDLSFMFTIYGQTVAHDISLSDFDNLPDASDQCCAQENENDPACINIQVSADDPFYSQFGVTCLNMFRTLACTACNTNKRQQMTGQTAAMDASIVYGPDDNVARELRTNDGTGDPRVNQHAALTSVQTLFLREHNRLAEELKQLNPNWDDERLYQEARRINIAQIQYINYEEYLPNLLGQYYMSEFDLWVQRGSGGTRYNPFVEYGVWNEFSTVAFRLHSMIATNVGALNLQFRNLYSNPALLWQGHLGEILNGVCTVPSEKYDRYDVYDITDFLFQRSETPYGSDLASLDIQRGRDHGIAPYVYYIYYCSDGDVNIQSFDDLVYNRIISQDNAALLKRNYENVQDVDLYVGLQLEYHSRGAKVGPTAACMIAREFYSLKYGDRFYFEHTGEAGSFTAAQRASIKQTSLSRLLCDNTYISKVQVNSMLLSSKSNPEVSCNDIPRVDLSLWKES</sequence>
<dbReference type="SUPFAM" id="SSF48113">
    <property type="entry name" value="Heme-dependent peroxidases"/>
    <property type="match status" value="3"/>
</dbReference>
<feature type="chain" id="PRO_5043438506" description="Peroxidase" evidence="2">
    <location>
        <begin position="20"/>
        <end position="1292"/>
    </location>
</feature>
<dbReference type="GO" id="GO:0006979">
    <property type="term" value="P:response to oxidative stress"/>
    <property type="evidence" value="ECO:0007669"/>
    <property type="project" value="InterPro"/>
</dbReference>
<accession>A0AAV2AYV0</accession>
<evidence type="ECO:0008006" key="5">
    <source>
        <dbReference type="Google" id="ProtNLM"/>
    </source>
</evidence>
<evidence type="ECO:0000313" key="3">
    <source>
        <dbReference type="EMBL" id="CAL1288909.1"/>
    </source>
</evidence>
<organism evidence="3 4">
    <name type="scientific">Larinioides sclopetarius</name>
    <dbReference type="NCBI Taxonomy" id="280406"/>
    <lineage>
        <taxon>Eukaryota</taxon>
        <taxon>Metazoa</taxon>
        <taxon>Ecdysozoa</taxon>
        <taxon>Arthropoda</taxon>
        <taxon>Chelicerata</taxon>
        <taxon>Arachnida</taxon>
        <taxon>Araneae</taxon>
        <taxon>Araneomorphae</taxon>
        <taxon>Entelegynae</taxon>
        <taxon>Araneoidea</taxon>
        <taxon>Araneidae</taxon>
        <taxon>Larinioides</taxon>
    </lineage>
</organism>
<protein>
    <recommendedName>
        <fullName evidence="5">Peroxidase</fullName>
    </recommendedName>
</protein>
<dbReference type="GO" id="GO:0004601">
    <property type="term" value="F:peroxidase activity"/>
    <property type="evidence" value="ECO:0007669"/>
    <property type="project" value="UniProtKB-KW"/>
</dbReference>
<evidence type="ECO:0000256" key="2">
    <source>
        <dbReference type="SAM" id="SignalP"/>
    </source>
</evidence>
<dbReference type="EMBL" id="CAXIEN010000239">
    <property type="protein sequence ID" value="CAL1288909.1"/>
    <property type="molecule type" value="Genomic_DNA"/>
</dbReference>
<proteinExistence type="predicted"/>
<evidence type="ECO:0000256" key="1">
    <source>
        <dbReference type="ARBA" id="ARBA00022559"/>
    </source>
</evidence>
<dbReference type="InterPro" id="IPR037120">
    <property type="entry name" value="Haem_peroxidase_sf_animal"/>
</dbReference>
<keyword evidence="1" id="KW-0575">Peroxidase</keyword>
<dbReference type="PRINTS" id="PR00457">
    <property type="entry name" value="ANPEROXIDASE"/>
</dbReference>
<dbReference type="GO" id="GO:0020037">
    <property type="term" value="F:heme binding"/>
    <property type="evidence" value="ECO:0007669"/>
    <property type="project" value="InterPro"/>
</dbReference>
<keyword evidence="2" id="KW-0732">Signal</keyword>
<name>A0AAV2AYV0_9ARAC</name>
<comment type="caution">
    <text evidence="3">The sequence shown here is derived from an EMBL/GenBank/DDBJ whole genome shotgun (WGS) entry which is preliminary data.</text>
</comment>
<dbReference type="Proteomes" id="UP001497382">
    <property type="component" value="Unassembled WGS sequence"/>
</dbReference>
<keyword evidence="1" id="KW-0560">Oxidoreductase</keyword>
<evidence type="ECO:0000313" key="4">
    <source>
        <dbReference type="Proteomes" id="UP001497382"/>
    </source>
</evidence>
<dbReference type="GO" id="GO:0005576">
    <property type="term" value="C:extracellular region"/>
    <property type="evidence" value="ECO:0007669"/>
    <property type="project" value="UniProtKB-SubCell"/>
</dbReference>
<dbReference type="PROSITE" id="PS51257">
    <property type="entry name" value="PROKAR_LIPOPROTEIN"/>
    <property type="match status" value="1"/>
</dbReference>
<dbReference type="CDD" id="cd09823">
    <property type="entry name" value="peroxinectin_like"/>
    <property type="match status" value="1"/>
</dbReference>
<reference evidence="3 4" key="1">
    <citation type="submission" date="2024-04" db="EMBL/GenBank/DDBJ databases">
        <authorList>
            <person name="Rising A."/>
            <person name="Reimegard J."/>
            <person name="Sonavane S."/>
            <person name="Akerstrom W."/>
            <person name="Nylinder S."/>
            <person name="Hedman E."/>
            <person name="Kallberg Y."/>
        </authorList>
    </citation>
    <scope>NUCLEOTIDE SEQUENCE [LARGE SCALE GENOMIC DNA]</scope>
</reference>